<evidence type="ECO:0000313" key="3">
    <source>
        <dbReference type="Proteomes" id="UP001651158"/>
    </source>
</evidence>
<dbReference type="Proteomes" id="UP001651158">
    <property type="component" value="Unassembled WGS sequence"/>
</dbReference>
<name>A0ABR4QAY6_9CEST</name>
<dbReference type="EMBL" id="JAKROA010000005">
    <property type="protein sequence ID" value="KAL5106776.1"/>
    <property type="molecule type" value="Genomic_DNA"/>
</dbReference>
<keyword evidence="3" id="KW-1185">Reference proteome</keyword>
<gene>
    <name evidence="2" type="ORF">TcWFU_004266</name>
</gene>
<reference evidence="2 3" key="1">
    <citation type="journal article" date="2022" name="Front. Cell. Infect. Microbiol.">
        <title>The Genomes of Two Strains of Taenia crassiceps the Animal Model for the Study of Human Cysticercosis.</title>
        <authorList>
            <person name="Bobes R.J."/>
            <person name="Estrada K."/>
            <person name="Rios-Valencia D.G."/>
            <person name="Calderon-Gallegos A."/>
            <person name="de la Torre P."/>
            <person name="Carrero J.C."/>
            <person name="Sanchez-Flores A."/>
            <person name="Laclette J.P."/>
        </authorList>
    </citation>
    <scope>NUCLEOTIDE SEQUENCE [LARGE SCALE GENOMIC DNA]</scope>
    <source>
        <strain evidence="2">WFUcys</strain>
    </source>
</reference>
<proteinExistence type="predicted"/>
<organism evidence="2 3">
    <name type="scientific">Taenia crassiceps</name>
    <dbReference type="NCBI Taxonomy" id="6207"/>
    <lineage>
        <taxon>Eukaryota</taxon>
        <taxon>Metazoa</taxon>
        <taxon>Spiralia</taxon>
        <taxon>Lophotrochozoa</taxon>
        <taxon>Platyhelminthes</taxon>
        <taxon>Cestoda</taxon>
        <taxon>Eucestoda</taxon>
        <taxon>Cyclophyllidea</taxon>
        <taxon>Taeniidae</taxon>
        <taxon>Taenia</taxon>
    </lineage>
</organism>
<feature type="region of interest" description="Disordered" evidence="1">
    <location>
        <begin position="76"/>
        <end position="161"/>
    </location>
</feature>
<evidence type="ECO:0000256" key="1">
    <source>
        <dbReference type="SAM" id="MobiDB-lite"/>
    </source>
</evidence>
<sequence>MSGVGWFILILNSGSWHRSSTKKTMARVGWNFGELVSVPGAAPMGSAWAATSSETLPPSEGQARIGFVFDEVAESPPHLGTSAKAPAEGYTNDNGSLDPNLLHPADTSACPTSVHKPKRPPPRLHEFFSASCDVPESEKRSLSERPKSLVQSRSSSRNSAAYEQGLAEMADLMTTVDLSESEKQKIRERFALDK</sequence>
<protein>
    <submittedName>
        <fullName evidence="2">Uncharacterized protein</fullName>
    </submittedName>
</protein>
<accession>A0ABR4QAY6</accession>
<evidence type="ECO:0000313" key="2">
    <source>
        <dbReference type="EMBL" id="KAL5106776.1"/>
    </source>
</evidence>
<feature type="compositionally biased region" description="Basic and acidic residues" evidence="1">
    <location>
        <begin position="136"/>
        <end position="147"/>
    </location>
</feature>
<feature type="compositionally biased region" description="Low complexity" evidence="1">
    <location>
        <begin position="152"/>
        <end position="161"/>
    </location>
</feature>
<comment type="caution">
    <text evidence="2">The sequence shown here is derived from an EMBL/GenBank/DDBJ whole genome shotgun (WGS) entry which is preliminary data.</text>
</comment>